<evidence type="ECO:0000256" key="5">
    <source>
        <dbReference type="SAM" id="SignalP"/>
    </source>
</evidence>
<reference evidence="7 8" key="1">
    <citation type="journal article" date="2014" name="Int. J. Syst. Evol. Microbiol.">
        <title>Ramlibacter solisilvae sp. nov., isolated from forest soil, and emended description of the genus Ramlibacter.</title>
        <authorList>
            <person name="Lee H.J."/>
            <person name="Lee S.H."/>
            <person name="Lee S.S."/>
            <person name="Lee J.S."/>
            <person name="Kim Y."/>
            <person name="Kim S.C."/>
            <person name="Jeon C.O."/>
        </authorList>
    </citation>
    <scope>NUCLEOTIDE SEQUENCE [LARGE SCALE GENOMIC DNA]</scope>
    <source>
        <strain evidence="7 8">5-10</strain>
    </source>
</reference>
<dbReference type="GO" id="GO:0009055">
    <property type="term" value="F:electron transfer activity"/>
    <property type="evidence" value="ECO:0007669"/>
    <property type="project" value="InterPro"/>
</dbReference>
<keyword evidence="2 4" id="KW-0479">Metal-binding</keyword>
<dbReference type="GO" id="GO:0046872">
    <property type="term" value="F:metal ion binding"/>
    <property type="evidence" value="ECO:0007669"/>
    <property type="project" value="UniProtKB-KW"/>
</dbReference>
<keyword evidence="3 4" id="KW-0408">Iron</keyword>
<dbReference type="RefSeq" id="WP_061495974.1">
    <property type="nucleotide sequence ID" value="NZ_CP010951.1"/>
</dbReference>
<evidence type="ECO:0000313" key="7">
    <source>
        <dbReference type="EMBL" id="AMO22000.1"/>
    </source>
</evidence>
<dbReference type="InterPro" id="IPR009056">
    <property type="entry name" value="Cyt_c-like_dom"/>
</dbReference>
<feature type="signal peptide" evidence="5">
    <location>
        <begin position="1"/>
        <end position="22"/>
    </location>
</feature>
<evidence type="ECO:0000256" key="1">
    <source>
        <dbReference type="ARBA" id="ARBA00022617"/>
    </source>
</evidence>
<name>A0A127JPU1_9BURK</name>
<dbReference type="PATRIC" id="fig|94132.3.peg.564"/>
<dbReference type="OrthoDB" id="9811281at2"/>
<evidence type="ECO:0000256" key="4">
    <source>
        <dbReference type="PROSITE-ProRule" id="PRU00433"/>
    </source>
</evidence>
<keyword evidence="5" id="KW-0732">Signal</keyword>
<dbReference type="EMBL" id="CP010951">
    <property type="protein sequence ID" value="AMO22000.1"/>
    <property type="molecule type" value="Genomic_DNA"/>
</dbReference>
<organism evidence="7 8">
    <name type="scientific">Ramlibacter tataouinensis</name>
    <dbReference type="NCBI Taxonomy" id="94132"/>
    <lineage>
        <taxon>Bacteria</taxon>
        <taxon>Pseudomonadati</taxon>
        <taxon>Pseudomonadota</taxon>
        <taxon>Betaproteobacteria</taxon>
        <taxon>Burkholderiales</taxon>
        <taxon>Comamonadaceae</taxon>
        <taxon>Ramlibacter</taxon>
    </lineage>
</organism>
<accession>A0A127JPU1</accession>
<dbReference type="PROSITE" id="PS51257">
    <property type="entry name" value="PROKAR_LIPOPROTEIN"/>
    <property type="match status" value="1"/>
</dbReference>
<keyword evidence="8" id="KW-1185">Reference proteome</keyword>
<dbReference type="GO" id="GO:0020037">
    <property type="term" value="F:heme binding"/>
    <property type="evidence" value="ECO:0007669"/>
    <property type="project" value="InterPro"/>
</dbReference>
<keyword evidence="1 4" id="KW-0349">Heme</keyword>
<dbReference type="SUPFAM" id="SSF46626">
    <property type="entry name" value="Cytochrome c"/>
    <property type="match status" value="1"/>
</dbReference>
<dbReference type="PROSITE" id="PS51007">
    <property type="entry name" value="CYTC"/>
    <property type="match status" value="1"/>
</dbReference>
<gene>
    <name evidence="7" type="ORF">UC35_02805</name>
</gene>
<proteinExistence type="predicted"/>
<dbReference type="InterPro" id="IPR036909">
    <property type="entry name" value="Cyt_c-like_dom_sf"/>
</dbReference>
<evidence type="ECO:0000313" key="8">
    <source>
        <dbReference type="Proteomes" id="UP000070433"/>
    </source>
</evidence>
<protein>
    <recommendedName>
        <fullName evidence="6">Cytochrome c domain-containing protein</fullName>
    </recommendedName>
</protein>
<dbReference type="Proteomes" id="UP000070433">
    <property type="component" value="Chromosome"/>
</dbReference>
<dbReference type="Gene3D" id="1.10.760.10">
    <property type="entry name" value="Cytochrome c-like domain"/>
    <property type="match status" value="1"/>
</dbReference>
<sequence>MKPVHHVLAIAALSCLAAAAYAADPAPASKPVPGKPGSIERGRYLARIAGCNDCHTPNYPQSAGKVPEKEWLTGDNVGWSGGWGTTYPPNLRLSMPKMTEKEWLKYARTTELRPPMPWFALRDMSDDDLLAIYRFVKHLGPAGKPAPAYVPPGKDVSGPVIKFPG</sequence>
<evidence type="ECO:0000259" key="6">
    <source>
        <dbReference type="PROSITE" id="PS51007"/>
    </source>
</evidence>
<evidence type="ECO:0000256" key="2">
    <source>
        <dbReference type="ARBA" id="ARBA00022723"/>
    </source>
</evidence>
<feature type="chain" id="PRO_5007449544" description="Cytochrome c domain-containing protein" evidence="5">
    <location>
        <begin position="23"/>
        <end position="165"/>
    </location>
</feature>
<feature type="domain" description="Cytochrome c" evidence="6">
    <location>
        <begin position="37"/>
        <end position="140"/>
    </location>
</feature>
<evidence type="ECO:0000256" key="3">
    <source>
        <dbReference type="ARBA" id="ARBA00023004"/>
    </source>
</evidence>
<dbReference type="AlphaFoldDB" id="A0A127JPU1"/>